<dbReference type="InterPro" id="IPR050562">
    <property type="entry name" value="FAD_mOase_fung"/>
</dbReference>
<evidence type="ECO:0000259" key="7">
    <source>
        <dbReference type="Pfam" id="PF01494"/>
    </source>
</evidence>
<feature type="transmembrane region" description="Helical" evidence="6">
    <location>
        <begin position="446"/>
        <end position="463"/>
    </location>
</feature>
<name>A0ABR0E2F2_ZASCE</name>
<feature type="transmembrane region" description="Helical" evidence="6">
    <location>
        <begin position="664"/>
        <end position="681"/>
    </location>
</feature>
<feature type="transmembrane region" description="Helical" evidence="6">
    <location>
        <begin position="483"/>
        <end position="505"/>
    </location>
</feature>
<gene>
    <name evidence="8" type="ORF">PRZ48_013791</name>
</gene>
<protein>
    <recommendedName>
        <fullName evidence="7">FAD-binding domain-containing protein</fullName>
    </recommendedName>
</protein>
<keyword evidence="3" id="KW-0274">FAD</keyword>
<feature type="transmembrane region" description="Helical" evidence="6">
    <location>
        <begin position="596"/>
        <end position="615"/>
    </location>
</feature>
<dbReference type="InterPro" id="IPR036188">
    <property type="entry name" value="FAD/NAD-bd_sf"/>
</dbReference>
<dbReference type="SUPFAM" id="SSF51905">
    <property type="entry name" value="FAD/NAD(P)-binding domain"/>
    <property type="match status" value="1"/>
</dbReference>
<evidence type="ECO:0000256" key="1">
    <source>
        <dbReference type="ARBA" id="ARBA00007992"/>
    </source>
</evidence>
<dbReference type="PANTHER" id="PTHR47356">
    <property type="entry name" value="FAD-DEPENDENT MONOOXYGENASE ASQG-RELATED"/>
    <property type="match status" value="1"/>
</dbReference>
<dbReference type="Proteomes" id="UP001305779">
    <property type="component" value="Unassembled WGS sequence"/>
</dbReference>
<dbReference type="EMBL" id="JAXOVC010000012">
    <property type="protein sequence ID" value="KAK4495460.1"/>
    <property type="molecule type" value="Genomic_DNA"/>
</dbReference>
<evidence type="ECO:0000256" key="2">
    <source>
        <dbReference type="ARBA" id="ARBA00022630"/>
    </source>
</evidence>
<evidence type="ECO:0000313" key="9">
    <source>
        <dbReference type="Proteomes" id="UP001305779"/>
    </source>
</evidence>
<dbReference type="PANTHER" id="PTHR47356:SF2">
    <property type="entry name" value="FAD-BINDING DOMAIN-CONTAINING PROTEIN-RELATED"/>
    <property type="match status" value="1"/>
</dbReference>
<feature type="transmembrane region" description="Helical" evidence="6">
    <location>
        <begin position="562"/>
        <end position="584"/>
    </location>
</feature>
<evidence type="ECO:0000256" key="4">
    <source>
        <dbReference type="ARBA" id="ARBA00023002"/>
    </source>
</evidence>
<comment type="caution">
    <text evidence="8">The sequence shown here is derived from an EMBL/GenBank/DDBJ whole genome shotgun (WGS) entry which is preliminary data.</text>
</comment>
<reference evidence="8 9" key="1">
    <citation type="journal article" date="2023" name="G3 (Bethesda)">
        <title>A chromosome-level genome assembly of Zasmidium syzygii isolated from banana leaves.</title>
        <authorList>
            <person name="van Westerhoven A.C."/>
            <person name="Mehrabi R."/>
            <person name="Talebi R."/>
            <person name="Steentjes M.B.F."/>
            <person name="Corcolon B."/>
            <person name="Chong P.A."/>
            <person name="Kema G.H.J."/>
            <person name="Seidl M.F."/>
        </authorList>
    </citation>
    <scope>NUCLEOTIDE SEQUENCE [LARGE SCALE GENOMIC DNA]</scope>
    <source>
        <strain evidence="8 9">P124</strain>
    </source>
</reference>
<organism evidence="8 9">
    <name type="scientific">Zasmidium cellare</name>
    <name type="common">Wine cellar mold</name>
    <name type="synonym">Racodium cellare</name>
    <dbReference type="NCBI Taxonomy" id="395010"/>
    <lineage>
        <taxon>Eukaryota</taxon>
        <taxon>Fungi</taxon>
        <taxon>Dikarya</taxon>
        <taxon>Ascomycota</taxon>
        <taxon>Pezizomycotina</taxon>
        <taxon>Dothideomycetes</taxon>
        <taxon>Dothideomycetidae</taxon>
        <taxon>Mycosphaerellales</taxon>
        <taxon>Mycosphaerellaceae</taxon>
        <taxon>Zasmidium</taxon>
    </lineage>
</organism>
<keyword evidence="6" id="KW-0812">Transmembrane</keyword>
<accession>A0ABR0E2F2</accession>
<keyword evidence="6" id="KW-0472">Membrane</keyword>
<keyword evidence="9" id="KW-1185">Reference proteome</keyword>
<feature type="region of interest" description="Disordered" evidence="5">
    <location>
        <begin position="764"/>
        <end position="784"/>
    </location>
</feature>
<keyword evidence="4" id="KW-0560">Oxidoreductase</keyword>
<keyword evidence="2" id="KW-0285">Flavoprotein</keyword>
<dbReference type="PRINTS" id="PR00420">
    <property type="entry name" value="RNGMNOXGNASE"/>
</dbReference>
<evidence type="ECO:0000256" key="3">
    <source>
        <dbReference type="ARBA" id="ARBA00022827"/>
    </source>
</evidence>
<sequence>MRVVIVGGGIAGLTLANTLEKANIDYVLLERRSLFDPQVGASIGLSPASMRIFDQLGAAQEILDATKSIKRGRHHRSDGSLIMPPDENFPLLERRFGYGVCFLDRQIVLRSLYNAIGVKERCLLDKRVREIVHLDEGVKVHCEDGTTYEGDVVLGCDGVNSKVRDEMWRIASQVDPTYFTQKEREKMTAEYTCLFGISHPLPGMEEGDVDHVYDKGHAMLVIHGKGGRIYWFYFQRLPKPVHFHSDAFPKYTAKDAEDLAEREGWRPYHDKYKLKDLWKNRVTYTLVAMEEALFENWYYGRIATMGDSSHKMTANQGSGGNAAIESVAAMANELKRLQETTSPSTPLTPSQVRAAFAAWKAKRKNRITSTWKDAAKFCRMQGLESLGDIITVFYVLPNAANFITALYTKSLLGAEVLEYLPLPERSFRGTAPFNPKQGTGMEESTFVRLLFTLPLLAMAYFAYQTPTSLVEPFSTLFSTSASSTAWTQAFSLQLSTAVIYALWLIESHRRANALTPVQLAVLFASLSNTLGPGLIAPIFYAFHYVTSPIEKFAPSDMRLTNVAYTRTVLPMMLFHALVPLAIRIGGISLAMDDNAVWWNLLLAPFLVGFLQYLLVRTGVSNTNIYQDALNDTEKDLPAITRTVYVLTTLSTLQYWSSPTTSHPLAPSILLPTAIWLLLLFNDLKAAGMLRRSWLAITSAGVAVAVIGGPTTALGLGWLWRERVLASERHRSAVTRERYGGGKTVWEVEGTGPVGWAEKVKANGHANGGLTGDGHTNGLNGHAKEGVKVNGHANVGFNGQAK</sequence>
<feature type="transmembrane region" description="Helical" evidence="6">
    <location>
        <begin position="693"/>
        <end position="719"/>
    </location>
</feature>
<evidence type="ECO:0000256" key="5">
    <source>
        <dbReference type="SAM" id="MobiDB-lite"/>
    </source>
</evidence>
<comment type="similarity">
    <text evidence="1">Belongs to the paxM FAD-dependent monooxygenase family.</text>
</comment>
<evidence type="ECO:0000256" key="6">
    <source>
        <dbReference type="SAM" id="Phobius"/>
    </source>
</evidence>
<dbReference type="Gene3D" id="3.50.50.60">
    <property type="entry name" value="FAD/NAD(P)-binding domain"/>
    <property type="match status" value="1"/>
</dbReference>
<dbReference type="Pfam" id="PF01494">
    <property type="entry name" value="FAD_binding_3"/>
    <property type="match status" value="1"/>
</dbReference>
<feature type="domain" description="FAD-binding" evidence="7">
    <location>
        <begin position="2"/>
        <end position="166"/>
    </location>
</feature>
<dbReference type="InterPro" id="IPR002938">
    <property type="entry name" value="FAD-bd"/>
</dbReference>
<feature type="transmembrane region" description="Helical" evidence="6">
    <location>
        <begin position="517"/>
        <end position="542"/>
    </location>
</feature>
<proteinExistence type="inferred from homology"/>
<keyword evidence="6" id="KW-1133">Transmembrane helix</keyword>
<evidence type="ECO:0000313" key="8">
    <source>
        <dbReference type="EMBL" id="KAK4495460.1"/>
    </source>
</evidence>